<dbReference type="Gene3D" id="3.50.50.60">
    <property type="entry name" value="FAD/NAD(P)-binding domain"/>
    <property type="match status" value="1"/>
</dbReference>
<sequence length="464" mass="50230">MNDKSTQAAGATLLDERAGDAALEAPNYDNDFDAIIVGAGLAGSAAALTMAQRGLEPLLIERGKYPGAKNVFGGVLYTPTIRELTDLDSAPFERYIGEKRFSMLSHDDETAVSLKPGDWHREPHNDSYTVFRGDFDEWFAEQAVEAGATLVTETTVTDLVREGGGIVGVQTDRPDGEIRAPYVVLAEGGNSLVSEGADLKAREDRTNIAVAAKEVLEFPENDEAIEDRFRLVGDAGVSYHYFGEGAVGEAYGGGFIYTNDDTVSVGVAYSLDDAATKRQSPEETLNLFKSHPAVAPLLKDARTVEYSAKTIPEGGAETMPDLVHDGAVIVGDAAGLVLNNGVHLEGTNMAVESGYYAGDTIAKAAENGKTGASALQSYPERLENSYVVQNLERYAWLTERVEEDRDLLFEQLPRAIADASTEYFRMDRSPKATHAKAAKQRIFETLGGWKGATKLALRYRKLVR</sequence>
<dbReference type="InterPro" id="IPR002938">
    <property type="entry name" value="FAD-bd"/>
</dbReference>
<dbReference type="PANTHER" id="PTHR43624">
    <property type="entry name" value="ELECTRON TRANSFER FLAVOPROTEIN-QUINONE OXIDOREDUCTASE YDIS-RELATED"/>
    <property type="match status" value="1"/>
</dbReference>
<dbReference type="InterPro" id="IPR059103">
    <property type="entry name" value="FixC-like_C"/>
</dbReference>
<organism evidence="7 8">
    <name type="scientific">Natronosalvus hydrolyticus</name>
    <dbReference type="NCBI Taxonomy" id="2979988"/>
    <lineage>
        <taxon>Archaea</taxon>
        <taxon>Methanobacteriati</taxon>
        <taxon>Methanobacteriota</taxon>
        <taxon>Stenosarchaea group</taxon>
        <taxon>Halobacteria</taxon>
        <taxon>Halobacteriales</taxon>
        <taxon>Natrialbaceae</taxon>
        <taxon>Natronosalvus</taxon>
    </lineage>
</organism>
<reference evidence="7 8" key="1">
    <citation type="submission" date="2022-09" db="EMBL/GenBank/DDBJ databases">
        <title>Enrichment on poylsaccharides allowed isolation of novel metabolic and taxonomic groups of Haloarchaea.</title>
        <authorList>
            <person name="Sorokin D.Y."/>
            <person name="Elcheninov A.G."/>
            <person name="Khizhniak T.V."/>
            <person name="Kolganova T.V."/>
            <person name="Kublanov I.V."/>
        </authorList>
    </citation>
    <scope>NUCLEOTIDE SEQUENCE [LARGE SCALE GENOMIC DNA]</scope>
    <source>
        <strain evidence="7 8">AArc-curdl1</strain>
    </source>
</reference>
<keyword evidence="4" id="KW-0560">Oxidoreductase</keyword>
<dbReference type="PRINTS" id="PR00420">
    <property type="entry name" value="RNGMNOXGNASE"/>
</dbReference>
<comment type="cofactor">
    <cofactor evidence="1">
        <name>FAD</name>
        <dbReference type="ChEBI" id="CHEBI:57692"/>
    </cofactor>
</comment>
<gene>
    <name evidence="7" type="ORF">OB919_08390</name>
</gene>
<name>A0AAP2Z847_9EURY</name>
<dbReference type="Pfam" id="PF01494">
    <property type="entry name" value="FAD_binding_3"/>
    <property type="match status" value="1"/>
</dbReference>
<evidence type="ECO:0000256" key="2">
    <source>
        <dbReference type="ARBA" id="ARBA00022630"/>
    </source>
</evidence>
<keyword evidence="8" id="KW-1185">Reference proteome</keyword>
<evidence type="ECO:0000256" key="1">
    <source>
        <dbReference type="ARBA" id="ARBA00001974"/>
    </source>
</evidence>
<dbReference type="InterPro" id="IPR036188">
    <property type="entry name" value="FAD/NAD-bd_sf"/>
</dbReference>
<dbReference type="AlphaFoldDB" id="A0AAP2Z847"/>
<feature type="domain" description="FAD-binding" evidence="5">
    <location>
        <begin position="32"/>
        <end position="381"/>
    </location>
</feature>
<dbReference type="Pfam" id="PF26311">
    <property type="entry name" value="ETF-QO_FixC_C"/>
    <property type="match status" value="1"/>
</dbReference>
<dbReference type="Proteomes" id="UP001321047">
    <property type="component" value="Unassembled WGS sequence"/>
</dbReference>
<dbReference type="SUPFAM" id="SSF51905">
    <property type="entry name" value="FAD/NAD(P)-binding domain"/>
    <property type="match status" value="1"/>
</dbReference>
<evidence type="ECO:0000259" key="5">
    <source>
        <dbReference type="Pfam" id="PF01494"/>
    </source>
</evidence>
<dbReference type="InterPro" id="IPR039651">
    <property type="entry name" value="FixC-like"/>
</dbReference>
<dbReference type="SUPFAM" id="SSF54373">
    <property type="entry name" value="FAD-linked reductases, C-terminal domain"/>
    <property type="match status" value="1"/>
</dbReference>
<keyword evidence="2" id="KW-0285">Flavoprotein</keyword>
<evidence type="ECO:0000313" key="8">
    <source>
        <dbReference type="Proteomes" id="UP001321047"/>
    </source>
</evidence>
<comment type="caution">
    <text evidence="7">The sequence shown here is derived from an EMBL/GenBank/DDBJ whole genome shotgun (WGS) entry which is preliminary data.</text>
</comment>
<dbReference type="GO" id="GO:0016491">
    <property type="term" value="F:oxidoreductase activity"/>
    <property type="evidence" value="ECO:0007669"/>
    <property type="project" value="UniProtKB-KW"/>
</dbReference>
<accession>A0AAP2Z847</accession>
<protein>
    <submittedName>
        <fullName evidence="7">FAD-dependent oxidoreductase</fullName>
    </submittedName>
</protein>
<dbReference type="EMBL" id="JAOPJZ010000005">
    <property type="protein sequence ID" value="MCU4752000.1"/>
    <property type="molecule type" value="Genomic_DNA"/>
</dbReference>
<feature type="domain" description="FixC-like C-terminal" evidence="6">
    <location>
        <begin position="404"/>
        <end position="458"/>
    </location>
</feature>
<dbReference type="RefSeq" id="WP_342808348.1">
    <property type="nucleotide sequence ID" value="NZ_JAOPJZ010000005.1"/>
</dbReference>
<proteinExistence type="predicted"/>
<evidence type="ECO:0000256" key="3">
    <source>
        <dbReference type="ARBA" id="ARBA00022827"/>
    </source>
</evidence>
<keyword evidence="3" id="KW-0274">FAD</keyword>
<evidence type="ECO:0000313" key="7">
    <source>
        <dbReference type="EMBL" id="MCU4752000.1"/>
    </source>
</evidence>
<evidence type="ECO:0000259" key="6">
    <source>
        <dbReference type="Pfam" id="PF26311"/>
    </source>
</evidence>
<evidence type="ECO:0000256" key="4">
    <source>
        <dbReference type="ARBA" id="ARBA00023002"/>
    </source>
</evidence>
<dbReference type="PANTHER" id="PTHR43624:SF2">
    <property type="entry name" value="ELECTRON TRANSFER FLAVOPROTEIN-QUINONE OXIDOREDUCTASE YDIS-RELATED"/>
    <property type="match status" value="1"/>
</dbReference>
<dbReference type="GO" id="GO:0071949">
    <property type="term" value="F:FAD binding"/>
    <property type="evidence" value="ECO:0007669"/>
    <property type="project" value="InterPro"/>
</dbReference>